<dbReference type="InterPro" id="IPR001577">
    <property type="entry name" value="Peptidase_M8"/>
</dbReference>
<reference evidence="10" key="1">
    <citation type="submission" date="2022-11" db="UniProtKB">
        <authorList>
            <consortium name="WormBaseParasite"/>
        </authorList>
    </citation>
    <scope>IDENTIFICATION</scope>
</reference>
<dbReference type="GO" id="GO:0005737">
    <property type="term" value="C:cytoplasm"/>
    <property type="evidence" value="ECO:0007669"/>
    <property type="project" value="TreeGrafter"/>
</dbReference>
<dbReference type="AlphaFoldDB" id="A0A915CT66"/>
<dbReference type="Pfam" id="PF01457">
    <property type="entry name" value="Peptidase_M8"/>
    <property type="match status" value="1"/>
</dbReference>
<evidence type="ECO:0000313" key="10">
    <source>
        <dbReference type="WBParaSite" id="jg12346"/>
    </source>
</evidence>
<dbReference type="SUPFAM" id="SSF55486">
    <property type="entry name" value="Metalloproteases ('zincins'), catalytic domain"/>
    <property type="match status" value="1"/>
</dbReference>
<proteinExistence type="inferred from homology"/>
<keyword evidence="6 8" id="KW-0482">Metalloprotease</keyword>
<evidence type="ECO:0000256" key="4">
    <source>
        <dbReference type="ARBA" id="ARBA00022801"/>
    </source>
</evidence>
<evidence type="ECO:0000256" key="6">
    <source>
        <dbReference type="ARBA" id="ARBA00023049"/>
    </source>
</evidence>
<dbReference type="PANTHER" id="PTHR10942">
    <property type="entry name" value="LEISHMANOLYSIN-LIKE PEPTIDASE"/>
    <property type="match status" value="1"/>
</dbReference>
<dbReference type="GO" id="GO:0006508">
    <property type="term" value="P:proteolysis"/>
    <property type="evidence" value="ECO:0007669"/>
    <property type="project" value="UniProtKB-KW"/>
</dbReference>
<dbReference type="PANTHER" id="PTHR10942:SF0">
    <property type="entry name" value="LEISHMANOLYSIN-LIKE PEPTIDASE"/>
    <property type="match status" value="1"/>
</dbReference>
<evidence type="ECO:0000256" key="1">
    <source>
        <dbReference type="ARBA" id="ARBA00005860"/>
    </source>
</evidence>
<dbReference type="GO" id="GO:0016020">
    <property type="term" value="C:membrane"/>
    <property type="evidence" value="ECO:0007669"/>
    <property type="project" value="InterPro"/>
</dbReference>
<dbReference type="GO" id="GO:0046872">
    <property type="term" value="F:metal ion binding"/>
    <property type="evidence" value="ECO:0007669"/>
    <property type="project" value="UniProtKB-KW"/>
</dbReference>
<evidence type="ECO:0000256" key="8">
    <source>
        <dbReference type="RuleBase" id="RU366077"/>
    </source>
</evidence>
<dbReference type="Proteomes" id="UP000887574">
    <property type="component" value="Unplaced"/>
</dbReference>
<dbReference type="Gene3D" id="3.90.132.10">
    <property type="entry name" value="Leishmanolysin , domain 2"/>
    <property type="match status" value="1"/>
</dbReference>
<keyword evidence="9" id="KW-1185">Reference proteome</keyword>
<dbReference type="EC" id="3.4.24.-" evidence="8"/>
<evidence type="ECO:0000256" key="5">
    <source>
        <dbReference type="ARBA" id="ARBA00022833"/>
    </source>
</evidence>
<accession>A0A915CT66</accession>
<keyword evidence="2 8" id="KW-0645">Protease</keyword>
<organism evidence="9 10">
    <name type="scientific">Ditylenchus dipsaci</name>
    <dbReference type="NCBI Taxonomy" id="166011"/>
    <lineage>
        <taxon>Eukaryota</taxon>
        <taxon>Metazoa</taxon>
        <taxon>Ecdysozoa</taxon>
        <taxon>Nematoda</taxon>
        <taxon>Chromadorea</taxon>
        <taxon>Rhabditida</taxon>
        <taxon>Tylenchina</taxon>
        <taxon>Tylenchomorpha</taxon>
        <taxon>Sphaerularioidea</taxon>
        <taxon>Anguinidae</taxon>
        <taxon>Anguininae</taxon>
        <taxon>Ditylenchus</taxon>
    </lineage>
</organism>
<sequence>MEDSGWYKANYEVAETLHWGHHLGCDFAMKSCGEWIKSRLESNFFSFSEVKIKQNSFTMPPIRFPDL</sequence>
<dbReference type="GO" id="GO:0004222">
    <property type="term" value="F:metalloendopeptidase activity"/>
    <property type="evidence" value="ECO:0007669"/>
    <property type="project" value="UniProtKB-UniRule"/>
</dbReference>
<dbReference type="WBParaSite" id="jg12346">
    <property type="protein sequence ID" value="jg12346"/>
    <property type="gene ID" value="jg12346"/>
</dbReference>
<comment type="cofactor">
    <cofactor evidence="8">
        <name>Zn(2+)</name>
        <dbReference type="ChEBI" id="CHEBI:29105"/>
    </cofactor>
    <text evidence="8">Binds 1 zinc ion per subunit.</text>
</comment>
<protein>
    <recommendedName>
        <fullName evidence="7 8">Leishmanolysin-like peptidase</fullName>
        <ecNumber evidence="8">3.4.24.-</ecNumber>
    </recommendedName>
</protein>
<evidence type="ECO:0000256" key="7">
    <source>
        <dbReference type="ARBA" id="ARBA00039717"/>
    </source>
</evidence>
<keyword evidence="4 8" id="KW-0378">Hydrolase</keyword>
<evidence type="ECO:0000313" key="9">
    <source>
        <dbReference type="Proteomes" id="UP000887574"/>
    </source>
</evidence>
<dbReference type="GO" id="GO:0007155">
    <property type="term" value="P:cell adhesion"/>
    <property type="evidence" value="ECO:0007669"/>
    <property type="project" value="InterPro"/>
</dbReference>
<keyword evidence="3 8" id="KW-0479">Metal-binding</keyword>
<keyword evidence="5 8" id="KW-0862">Zinc</keyword>
<name>A0A915CT66_9BILA</name>
<comment type="similarity">
    <text evidence="1 8">Belongs to the peptidase M8 family.</text>
</comment>
<evidence type="ECO:0000256" key="3">
    <source>
        <dbReference type="ARBA" id="ARBA00022723"/>
    </source>
</evidence>
<evidence type="ECO:0000256" key="2">
    <source>
        <dbReference type="ARBA" id="ARBA00022670"/>
    </source>
</evidence>